<dbReference type="PANTHER" id="PTHR43075">
    <property type="entry name" value="FORMATE LYASE ACTIVATING ENZYME, PUTATIVE (AFU_ORTHOLOGUE AFUA_2G15630)-RELATED"/>
    <property type="match status" value="1"/>
</dbReference>
<dbReference type="AlphaFoldDB" id="X1NHC1"/>
<evidence type="ECO:0008006" key="2">
    <source>
        <dbReference type="Google" id="ProtNLM"/>
    </source>
</evidence>
<evidence type="ECO:0000313" key="1">
    <source>
        <dbReference type="EMBL" id="GAI29601.1"/>
    </source>
</evidence>
<protein>
    <recommendedName>
        <fullName evidence="2">Radical SAM core domain-containing protein</fullName>
    </recommendedName>
</protein>
<sequence length="169" mass="19023">MAIEGGLNIPLVYNCGGYESMETLKLLDGIIEIYMPDIKYSKSSTAKEYSNAPDYFEVAKRAVIEMHSQVGDLVIEDGIARRGLLIRHLVLPNDLAGTEKVMGFIAKEVSKNSYVNIMAQYRPESRASEYPPLNRPITPSEYNNAIELAHQAGLYRLDRDKGLWINIKK</sequence>
<gene>
    <name evidence="1" type="ORF">S06H3_38218</name>
</gene>
<name>X1NHC1_9ZZZZ</name>
<organism evidence="1">
    <name type="scientific">marine sediment metagenome</name>
    <dbReference type="NCBI Taxonomy" id="412755"/>
    <lineage>
        <taxon>unclassified sequences</taxon>
        <taxon>metagenomes</taxon>
        <taxon>ecological metagenomes</taxon>
    </lineage>
</organism>
<reference evidence="1" key="1">
    <citation type="journal article" date="2014" name="Front. Microbiol.">
        <title>High frequency of phylogenetically diverse reductive dehalogenase-homologous genes in deep subseafloor sedimentary metagenomes.</title>
        <authorList>
            <person name="Kawai M."/>
            <person name="Futagami T."/>
            <person name="Toyoda A."/>
            <person name="Takaki Y."/>
            <person name="Nishi S."/>
            <person name="Hori S."/>
            <person name="Arai W."/>
            <person name="Tsubouchi T."/>
            <person name="Morono Y."/>
            <person name="Uchiyama I."/>
            <person name="Ito T."/>
            <person name="Fujiyama A."/>
            <person name="Inagaki F."/>
            <person name="Takami H."/>
        </authorList>
    </citation>
    <scope>NUCLEOTIDE SEQUENCE</scope>
    <source>
        <strain evidence="1">Expedition CK06-06</strain>
    </source>
</reference>
<accession>X1NHC1</accession>
<dbReference type="PANTHER" id="PTHR43075:SF1">
    <property type="entry name" value="FORMATE LYASE ACTIVATING ENZYME, PUTATIVE (AFU_ORTHOLOGUE AFUA_2G15630)-RELATED"/>
    <property type="match status" value="1"/>
</dbReference>
<dbReference type="InterPro" id="IPR040085">
    <property type="entry name" value="MJ0674-like"/>
</dbReference>
<proteinExistence type="predicted"/>
<dbReference type="EMBL" id="BARV01023279">
    <property type="protein sequence ID" value="GAI29601.1"/>
    <property type="molecule type" value="Genomic_DNA"/>
</dbReference>
<comment type="caution">
    <text evidence="1">The sequence shown here is derived from an EMBL/GenBank/DDBJ whole genome shotgun (WGS) entry which is preliminary data.</text>
</comment>